<dbReference type="GO" id="GO:0050659">
    <property type="term" value="F:N-acetylgalactosamine 4-sulfate 6-O-sulfotransferase activity"/>
    <property type="evidence" value="ECO:0007669"/>
    <property type="project" value="TreeGrafter"/>
</dbReference>
<dbReference type="Gene3D" id="3.40.50.300">
    <property type="entry name" value="P-loop containing nucleotide triphosphate hydrolases"/>
    <property type="match status" value="1"/>
</dbReference>
<dbReference type="PANTHER" id="PTHR15723">
    <property type="entry name" value="CARBOHYDRATE SULFOTRANSFERASE 15"/>
    <property type="match status" value="1"/>
</dbReference>
<organism evidence="1">
    <name type="scientific">Pyramimonas obovata</name>
    <dbReference type="NCBI Taxonomy" id="1411642"/>
    <lineage>
        <taxon>Eukaryota</taxon>
        <taxon>Viridiplantae</taxon>
        <taxon>Chlorophyta</taxon>
        <taxon>Pyramimonadophyceae</taxon>
        <taxon>Pyramimonadales</taxon>
        <taxon>Pyramimonadaceae</taxon>
        <taxon>Pyramimonas</taxon>
        <taxon>Pyramimonas incertae sedis</taxon>
    </lineage>
</organism>
<dbReference type="InterPro" id="IPR027417">
    <property type="entry name" value="P-loop_NTPase"/>
</dbReference>
<reference evidence="1" key="1">
    <citation type="submission" date="2021-01" db="EMBL/GenBank/DDBJ databases">
        <authorList>
            <person name="Corre E."/>
            <person name="Pelletier E."/>
            <person name="Niang G."/>
            <person name="Scheremetjew M."/>
            <person name="Finn R."/>
            <person name="Kale V."/>
            <person name="Holt S."/>
            <person name="Cochrane G."/>
            <person name="Meng A."/>
            <person name="Brown T."/>
            <person name="Cohen L."/>
        </authorList>
    </citation>
    <scope>NUCLEOTIDE SEQUENCE</scope>
    <source>
        <strain evidence="1">CCMP722</strain>
    </source>
</reference>
<dbReference type="EMBL" id="HBFA01011390">
    <property type="protein sequence ID" value="CAD8659578.1"/>
    <property type="molecule type" value="Transcribed_RNA"/>
</dbReference>
<dbReference type="InterPro" id="IPR052654">
    <property type="entry name" value="CS_Sulfotransferase"/>
</dbReference>
<gene>
    <name evidence="1" type="ORF">POBO1169_LOCUS5938</name>
</gene>
<evidence type="ECO:0008006" key="2">
    <source>
        <dbReference type="Google" id="ProtNLM"/>
    </source>
</evidence>
<dbReference type="PANTHER" id="PTHR15723:SF0">
    <property type="entry name" value="CARBOHYDRATE SULFOTRANSFERASE 15"/>
    <property type="match status" value="1"/>
</dbReference>
<accession>A0A7S0QTU8</accession>
<dbReference type="GO" id="GO:0019319">
    <property type="term" value="P:hexose biosynthetic process"/>
    <property type="evidence" value="ECO:0007669"/>
    <property type="project" value="TreeGrafter"/>
</dbReference>
<protein>
    <recommendedName>
        <fullName evidence="2">Sulfotransferase</fullName>
    </recommendedName>
</protein>
<dbReference type="AlphaFoldDB" id="A0A7S0QTU8"/>
<dbReference type="SUPFAM" id="SSF52540">
    <property type="entry name" value="P-loop containing nucleoside triphosphate hydrolases"/>
    <property type="match status" value="1"/>
</dbReference>
<evidence type="ECO:0000313" key="1">
    <source>
        <dbReference type="EMBL" id="CAD8659578.1"/>
    </source>
</evidence>
<proteinExistence type="predicted"/>
<name>A0A7S0QTU8_9CHLO</name>
<sequence length="172" mass="19890">MERPTRRMGLLGEGKGDDRTTRLALAYKAMSDEEFLTWDQECFHMHTLFIDHFRGGLYAVFARRWLAHFPRRQFLWLTEEDLDQRMLDKVADFAELEQPNALLKLKYSSQCKRAGYSAKDINSYSAQVAANVSAEVMATVAKLYEPFNQLLQGVLPKPMAAKLQSWDEVEYS</sequence>